<comment type="pathway">
    <text evidence="2">Secondary metabolite biosynthesis.</text>
</comment>
<evidence type="ECO:0000256" key="5">
    <source>
        <dbReference type="ARBA" id="ARBA00023002"/>
    </source>
</evidence>
<dbReference type="InterPro" id="IPR050121">
    <property type="entry name" value="Cytochrome_P450_monoxygenase"/>
</dbReference>
<dbReference type="GO" id="GO:0005506">
    <property type="term" value="F:iron ion binding"/>
    <property type="evidence" value="ECO:0007669"/>
    <property type="project" value="InterPro"/>
</dbReference>
<evidence type="ECO:0000313" key="11">
    <source>
        <dbReference type="Proteomes" id="UP000827549"/>
    </source>
</evidence>
<keyword evidence="9" id="KW-0812">Transmembrane</keyword>
<evidence type="ECO:0000256" key="9">
    <source>
        <dbReference type="SAM" id="Phobius"/>
    </source>
</evidence>
<dbReference type="AlphaFoldDB" id="A0AAF1BJZ9"/>
<evidence type="ECO:0000256" key="3">
    <source>
        <dbReference type="ARBA" id="ARBA00010617"/>
    </source>
</evidence>
<keyword evidence="7 10" id="KW-0503">Monooxygenase</keyword>
<keyword evidence="5" id="KW-0560">Oxidoreductase</keyword>
<dbReference type="PANTHER" id="PTHR24305:SF166">
    <property type="entry name" value="CYTOCHROME P450 12A4, MITOCHONDRIAL-RELATED"/>
    <property type="match status" value="1"/>
</dbReference>
<dbReference type="RefSeq" id="XP_062626477.1">
    <property type="nucleotide sequence ID" value="XM_062770493.1"/>
</dbReference>
<feature type="transmembrane region" description="Helical" evidence="9">
    <location>
        <begin position="29"/>
        <end position="58"/>
    </location>
</feature>
<dbReference type="Gene3D" id="1.10.630.10">
    <property type="entry name" value="Cytochrome P450"/>
    <property type="match status" value="1"/>
</dbReference>
<evidence type="ECO:0000256" key="1">
    <source>
        <dbReference type="ARBA" id="ARBA00001971"/>
    </source>
</evidence>
<dbReference type="PRINTS" id="PR00463">
    <property type="entry name" value="EP450I"/>
</dbReference>
<comment type="similarity">
    <text evidence="3">Belongs to the cytochrome P450 family.</text>
</comment>
<evidence type="ECO:0000256" key="8">
    <source>
        <dbReference type="PIRSR" id="PIRSR602401-1"/>
    </source>
</evidence>
<dbReference type="GeneID" id="87807205"/>
<dbReference type="InterPro" id="IPR001128">
    <property type="entry name" value="Cyt_P450"/>
</dbReference>
<keyword evidence="8" id="KW-0479">Metal-binding</keyword>
<keyword evidence="11" id="KW-1185">Reference proteome</keyword>
<evidence type="ECO:0000256" key="7">
    <source>
        <dbReference type="ARBA" id="ARBA00023033"/>
    </source>
</evidence>
<accession>A0AAF1BJZ9</accession>
<dbReference type="Pfam" id="PF00067">
    <property type="entry name" value="p450"/>
    <property type="match status" value="1"/>
</dbReference>
<keyword evidence="9" id="KW-0472">Membrane</keyword>
<dbReference type="GO" id="GO:0004497">
    <property type="term" value="F:monooxygenase activity"/>
    <property type="evidence" value="ECO:0007669"/>
    <property type="project" value="UniProtKB-KW"/>
</dbReference>
<dbReference type="SUPFAM" id="SSF48264">
    <property type="entry name" value="Cytochrome P450"/>
    <property type="match status" value="1"/>
</dbReference>
<evidence type="ECO:0000256" key="2">
    <source>
        <dbReference type="ARBA" id="ARBA00005179"/>
    </source>
</evidence>
<comment type="cofactor">
    <cofactor evidence="1 8">
        <name>heme</name>
        <dbReference type="ChEBI" id="CHEBI:30413"/>
    </cofactor>
</comment>
<dbReference type="InterPro" id="IPR002401">
    <property type="entry name" value="Cyt_P450_E_grp-I"/>
</dbReference>
<name>A0AAF1BJZ9_9TREE</name>
<keyword evidence="9" id="KW-1133">Transmembrane helix</keyword>
<evidence type="ECO:0000256" key="4">
    <source>
        <dbReference type="ARBA" id="ARBA00022617"/>
    </source>
</evidence>
<gene>
    <name evidence="10" type="primary">FUM15_2</name>
    <name evidence="10" type="ORF">LOC62_03G003964</name>
</gene>
<organism evidence="10 11">
    <name type="scientific">Vanrija pseudolonga</name>
    <dbReference type="NCBI Taxonomy" id="143232"/>
    <lineage>
        <taxon>Eukaryota</taxon>
        <taxon>Fungi</taxon>
        <taxon>Dikarya</taxon>
        <taxon>Basidiomycota</taxon>
        <taxon>Agaricomycotina</taxon>
        <taxon>Tremellomycetes</taxon>
        <taxon>Trichosporonales</taxon>
        <taxon>Trichosporonaceae</taxon>
        <taxon>Vanrija</taxon>
    </lineage>
</organism>
<dbReference type="PANTHER" id="PTHR24305">
    <property type="entry name" value="CYTOCHROME P450"/>
    <property type="match status" value="1"/>
</dbReference>
<evidence type="ECO:0000313" key="10">
    <source>
        <dbReference type="EMBL" id="WOO80445.1"/>
    </source>
</evidence>
<protein>
    <submittedName>
        <fullName evidence="10">Cytochrome P450 monooxygenase FUM15</fullName>
    </submittedName>
</protein>
<feature type="binding site" description="axial binding residue" evidence="8">
    <location>
        <position position="518"/>
    </location>
    <ligand>
        <name>heme</name>
        <dbReference type="ChEBI" id="CHEBI:30413"/>
    </ligand>
    <ligandPart>
        <name>Fe</name>
        <dbReference type="ChEBI" id="CHEBI:18248"/>
    </ligandPart>
</feature>
<keyword evidence="6 8" id="KW-0408">Iron</keyword>
<dbReference type="Proteomes" id="UP000827549">
    <property type="component" value="Chromosome 3"/>
</dbReference>
<dbReference type="EMBL" id="CP086716">
    <property type="protein sequence ID" value="WOO80445.1"/>
    <property type="molecule type" value="Genomic_DNA"/>
</dbReference>
<dbReference type="PRINTS" id="PR00385">
    <property type="entry name" value="P450"/>
</dbReference>
<evidence type="ECO:0000256" key="6">
    <source>
        <dbReference type="ARBA" id="ARBA00023004"/>
    </source>
</evidence>
<sequence length="583" mass="65447">MSNSLVSLALPVLGRVSVPRVIEFPYTGFSAYTLNVLLSLVALGIFALISPFVILALYRKHKSVYKNLPGPKPQTWIAGNLLELVFQKSLIVFDKWVNEYGSTHRWMGIMGVTRLTTVDPGAINFILQNVKLFEKPRGQLLALKRFIGDGLVNNEGAAHRRQRRALNPAFSPAHIRDLGPIFHRHGEAFKTRMDAIFDGTVTDEAVMQQENLKYKDEKNGLGLDMLMLSERSSGDTVGSAMFGYEFDFMNNPDHPVIPALRHASYKAISDVDRGLAELWETIPWMDKIHTPGWRTGNIAKVTTQKYGKEVIEKKLQQQAEINDYEGKDVLSLLAHSIGQDPNLREDLRLTSGEALDQFSTAFLAGTGTTGSALAWAFHYLAKNPKVQDKLREELNSVGTDEPDSDTLHSLVYLENFTHELMRIEAPVPLVAREPLQDIVLPLSRPIDGTDGTKLDSILVSKGTMILIPVQSVNRDKRIWGEDALEFNPDRYDRNGLPNEKIVSSYGNILSFIGGLRNCIGFRFSMAEFKHTLFCVLRHYSFEELPSRPEIAAHLPIAVTRPHVVGMKGEESYKMPILVRRLEN</sequence>
<keyword evidence="4 8" id="KW-0349">Heme</keyword>
<dbReference type="InterPro" id="IPR036396">
    <property type="entry name" value="Cyt_P450_sf"/>
</dbReference>
<dbReference type="GO" id="GO:0016705">
    <property type="term" value="F:oxidoreductase activity, acting on paired donors, with incorporation or reduction of molecular oxygen"/>
    <property type="evidence" value="ECO:0007669"/>
    <property type="project" value="InterPro"/>
</dbReference>
<proteinExistence type="inferred from homology"/>
<dbReference type="GO" id="GO:0020037">
    <property type="term" value="F:heme binding"/>
    <property type="evidence" value="ECO:0007669"/>
    <property type="project" value="InterPro"/>
</dbReference>
<reference evidence="10" key="1">
    <citation type="submission" date="2023-10" db="EMBL/GenBank/DDBJ databases">
        <authorList>
            <person name="Noh H."/>
        </authorList>
    </citation>
    <scope>NUCLEOTIDE SEQUENCE</scope>
    <source>
        <strain evidence="10">DUCC4014</strain>
    </source>
</reference>